<feature type="region of interest" description="Disordered" evidence="1">
    <location>
        <begin position="468"/>
        <end position="496"/>
    </location>
</feature>
<feature type="domain" description="UBX" evidence="3">
    <location>
        <begin position="516"/>
        <end position="596"/>
    </location>
</feature>
<gene>
    <name evidence="4" type="ORF">PSNMU_V1.4_AUG-EV-PASAV3_0066180</name>
</gene>
<dbReference type="PANTHER" id="PTHR23322:SF1">
    <property type="entry name" value="FAS-ASSOCIATED FACTOR 2"/>
    <property type="match status" value="1"/>
</dbReference>
<feature type="signal peptide" evidence="2">
    <location>
        <begin position="1"/>
        <end position="23"/>
    </location>
</feature>
<feature type="chain" id="PRO_5019028341" description="UBX domain-containing protein" evidence="2">
    <location>
        <begin position="24"/>
        <end position="603"/>
    </location>
</feature>
<accession>A0A448ZCH4</accession>
<dbReference type="OrthoDB" id="1026733at2759"/>
<dbReference type="PROSITE" id="PS50033">
    <property type="entry name" value="UBX"/>
    <property type="match status" value="1"/>
</dbReference>
<feature type="compositionally biased region" description="Basic and acidic residues" evidence="1">
    <location>
        <begin position="472"/>
        <end position="496"/>
    </location>
</feature>
<dbReference type="Gene3D" id="3.10.20.90">
    <property type="entry name" value="Phosphatidylinositol 3-kinase Catalytic Subunit, Chain A, domain 1"/>
    <property type="match status" value="1"/>
</dbReference>
<evidence type="ECO:0000256" key="1">
    <source>
        <dbReference type="SAM" id="MobiDB-lite"/>
    </source>
</evidence>
<evidence type="ECO:0000313" key="5">
    <source>
        <dbReference type="Proteomes" id="UP000291116"/>
    </source>
</evidence>
<dbReference type="GO" id="GO:0005783">
    <property type="term" value="C:endoplasmic reticulum"/>
    <property type="evidence" value="ECO:0007669"/>
    <property type="project" value="TreeGrafter"/>
</dbReference>
<dbReference type="GO" id="GO:0043130">
    <property type="term" value="F:ubiquitin binding"/>
    <property type="evidence" value="ECO:0007669"/>
    <property type="project" value="TreeGrafter"/>
</dbReference>
<name>A0A448ZCH4_9STRA</name>
<proteinExistence type="predicted"/>
<dbReference type="PANTHER" id="PTHR23322">
    <property type="entry name" value="FAS-ASSOCIATED PROTEIN"/>
    <property type="match status" value="1"/>
</dbReference>
<dbReference type="CDD" id="cd01767">
    <property type="entry name" value="UBX"/>
    <property type="match status" value="1"/>
</dbReference>
<protein>
    <recommendedName>
        <fullName evidence="3">UBX domain-containing protein</fullName>
    </recommendedName>
</protein>
<dbReference type="GO" id="GO:0036503">
    <property type="term" value="P:ERAD pathway"/>
    <property type="evidence" value="ECO:0007669"/>
    <property type="project" value="TreeGrafter"/>
</dbReference>
<dbReference type="AlphaFoldDB" id="A0A448ZCH4"/>
<feature type="region of interest" description="Disordered" evidence="1">
    <location>
        <begin position="145"/>
        <end position="167"/>
    </location>
</feature>
<feature type="region of interest" description="Disordered" evidence="1">
    <location>
        <begin position="194"/>
        <end position="255"/>
    </location>
</feature>
<feature type="compositionally biased region" description="Acidic residues" evidence="1">
    <location>
        <begin position="66"/>
        <end position="86"/>
    </location>
</feature>
<dbReference type="InterPro" id="IPR001012">
    <property type="entry name" value="UBX_dom"/>
</dbReference>
<feature type="region of interest" description="Disordered" evidence="1">
    <location>
        <begin position="64"/>
        <end position="92"/>
    </location>
</feature>
<dbReference type="Pfam" id="PF00789">
    <property type="entry name" value="UBX"/>
    <property type="match status" value="1"/>
</dbReference>
<dbReference type="Proteomes" id="UP000291116">
    <property type="component" value="Unassembled WGS sequence"/>
</dbReference>
<reference evidence="4 5" key="1">
    <citation type="submission" date="2019-01" db="EMBL/GenBank/DDBJ databases">
        <authorList>
            <person name="Ferrante I. M."/>
        </authorList>
    </citation>
    <scope>NUCLEOTIDE SEQUENCE [LARGE SCALE GENOMIC DNA]</scope>
    <source>
        <strain evidence="4 5">B856</strain>
    </source>
</reference>
<evidence type="ECO:0000259" key="3">
    <source>
        <dbReference type="PROSITE" id="PS50033"/>
    </source>
</evidence>
<dbReference type="SUPFAM" id="SSF54236">
    <property type="entry name" value="Ubiquitin-like"/>
    <property type="match status" value="1"/>
</dbReference>
<dbReference type="EMBL" id="CAACVS010000235">
    <property type="protein sequence ID" value="VEU39753.1"/>
    <property type="molecule type" value="Genomic_DNA"/>
</dbReference>
<evidence type="ECO:0000256" key="2">
    <source>
        <dbReference type="SAM" id="SignalP"/>
    </source>
</evidence>
<feature type="compositionally biased region" description="Acidic residues" evidence="1">
    <location>
        <begin position="147"/>
        <end position="167"/>
    </location>
</feature>
<feature type="compositionally biased region" description="Acidic residues" evidence="1">
    <location>
        <begin position="198"/>
        <end position="229"/>
    </location>
</feature>
<organism evidence="4 5">
    <name type="scientific">Pseudo-nitzschia multistriata</name>
    <dbReference type="NCBI Taxonomy" id="183589"/>
    <lineage>
        <taxon>Eukaryota</taxon>
        <taxon>Sar</taxon>
        <taxon>Stramenopiles</taxon>
        <taxon>Ochrophyta</taxon>
        <taxon>Bacillariophyta</taxon>
        <taxon>Bacillariophyceae</taxon>
        <taxon>Bacillariophycidae</taxon>
        <taxon>Bacillariales</taxon>
        <taxon>Bacillariaceae</taxon>
        <taxon>Pseudo-nitzschia</taxon>
    </lineage>
</organism>
<evidence type="ECO:0000313" key="4">
    <source>
        <dbReference type="EMBL" id="VEU39753.1"/>
    </source>
</evidence>
<sequence length="603" mass="65480">MTQSMRAIALLLVFGIVATIVQGYRAPSSLLSQSAATNANANAVVGGASPKLSPLMRSVMNIRGGDEEEEESDGEEEEESDDDEETGLSSSGSGIDYVAVLEKALDVTKTKIVPTVIDYSKKGFLAAKKTSIVVYGALHRAIQAGLEGEESEESDDEDDSDSDDEGEEATLVEKILTMTKKTVKTVQRMVKAALTVPEGDETSEDEDEETIDLEEGEDDAIDTTEEGTEEGAATGPEETPAAKDGNDDEAAVNDNDFGSYLSEAYEVDDLRNSGKSPGTVILDGSLQDALETARKQARMLLVFIPSEKPKSEQGGLSLFGGGRKGTEESEQNNLVAIESLLSKEVAKASNRKARKMQAEDFGSFAIWGTKAGSSEAAVAIKRLKVKEISAKGEKRAILCVVYPASSGGVIAPKVLAQHHCNPPLKAESMASWMNALRKRHGKQYEVMQTEFTELQLYKERKEGYIDSVQSDNQRKAKEAQEEAERKAKEVKEAARQAEIDARRQELEQSLPEDIKSGSNVKKIALRFPDGRTGQRGFASDQPLTVLFNWVDAMFEIERETVVLTTLNGKQTFSWEGDENTTTLEDAGLNKMTAFRVSQAAKAD</sequence>
<keyword evidence="2" id="KW-0732">Signal</keyword>
<feature type="compositionally biased region" description="Low complexity" evidence="1">
    <location>
        <begin position="230"/>
        <end position="239"/>
    </location>
</feature>
<dbReference type="InterPro" id="IPR050730">
    <property type="entry name" value="UBX_domain-protein"/>
</dbReference>
<dbReference type="InterPro" id="IPR029071">
    <property type="entry name" value="Ubiquitin-like_domsf"/>
</dbReference>
<keyword evidence="5" id="KW-1185">Reference proteome</keyword>